<name>B7X2T4_COMTK</name>
<protein>
    <submittedName>
        <fullName evidence="2">Uncharacterized protein</fullName>
    </submittedName>
</protein>
<evidence type="ECO:0000313" key="3">
    <source>
        <dbReference type="Proteomes" id="UP000003039"/>
    </source>
</evidence>
<gene>
    <name evidence="2" type="ORF">CtesDRAFT_PD3434</name>
</gene>
<reference evidence="2 3" key="1">
    <citation type="journal article" date="2004" name="Appl. Environ. Microbiol.">
        <title>Mineralization of individual congeners of linear alkylbenzenesulfonate by defined pairs of heterotrophic bacteria.</title>
        <authorList>
            <person name="Schleheck D."/>
            <person name="Knepper T.P."/>
            <person name="Fischer K."/>
            <person name="Cook A.M."/>
        </authorList>
    </citation>
    <scope>NUCLEOTIDE SEQUENCE [LARGE SCALE GENOMIC DNA]</scope>
    <source>
        <strain evidence="3">DSM 14576 / KF-1</strain>
    </source>
</reference>
<feature type="region of interest" description="Disordered" evidence="1">
    <location>
        <begin position="1"/>
        <end position="53"/>
    </location>
</feature>
<comment type="caution">
    <text evidence="2">The sequence shown here is derived from an EMBL/GenBank/DDBJ whole genome shotgun (WGS) entry which is preliminary data.</text>
</comment>
<evidence type="ECO:0000313" key="2">
    <source>
        <dbReference type="EMBL" id="EED68487.1"/>
    </source>
</evidence>
<proteinExistence type="predicted"/>
<sequence length="53" mass="5543">MKILNATGPDAPNLPPLEDPNRPPGVAPSKPKPIDPPQDVPPVQLPPEPAPQP</sequence>
<dbReference type="EMBL" id="AAUJ02000001">
    <property type="protein sequence ID" value="EED68487.1"/>
    <property type="molecule type" value="Genomic_DNA"/>
</dbReference>
<dbReference type="Proteomes" id="UP000003039">
    <property type="component" value="Unassembled WGS sequence"/>
</dbReference>
<evidence type="ECO:0000256" key="1">
    <source>
        <dbReference type="SAM" id="MobiDB-lite"/>
    </source>
</evidence>
<organism evidence="2 3">
    <name type="scientific">Comamonas testosteroni (strain DSM 14576 / KF-1)</name>
    <name type="common">Pseudomonas testosteroni</name>
    <dbReference type="NCBI Taxonomy" id="399795"/>
    <lineage>
        <taxon>Bacteria</taxon>
        <taxon>Pseudomonadati</taxon>
        <taxon>Pseudomonadota</taxon>
        <taxon>Betaproteobacteria</taxon>
        <taxon>Burkholderiales</taxon>
        <taxon>Comamonadaceae</taxon>
        <taxon>Comamonas</taxon>
    </lineage>
</organism>
<dbReference type="RefSeq" id="WP_003056892.1">
    <property type="nucleotide sequence ID" value="NZ_AAUJ02000001.1"/>
</dbReference>
<accession>B7X2T4</accession>
<dbReference type="AlphaFoldDB" id="B7X2T4"/>
<feature type="compositionally biased region" description="Pro residues" evidence="1">
    <location>
        <begin position="12"/>
        <end position="53"/>
    </location>
</feature>